<protein>
    <submittedName>
        <fullName evidence="6">Glycosyl transferase family 1</fullName>
    </submittedName>
</protein>
<dbReference type="GO" id="GO:0016757">
    <property type="term" value="F:glycosyltransferase activity"/>
    <property type="evidence" value="ECO:0007669"/>
    <property type="project" value="UniProtKB-KW"/>
</dbReference>
<dbReference type="PANTHER" id="PTHR12526">
    <property type="entry name" value="GLYCOSYLTRANSFERASE"/>
    <property type="match status" value="1"/>
</dbReference>
<sequence length="417" mass="47565">MKRIGMFVWNPFTNDARVLRECTALVEAGHRVDLYCLNDGTLPEVEYPMSGFRVIRIDRTPPFARWLPFFRKRKKRTLVIGLMGALLAPWLIPVMLVLFLLMRSRFIRYALYNSFGILRMTRAARKHDYDVMHANDVNTLPQAIGAARGAQIVYDSHEVQTDRTGYGSMQGKLERWLLHFVDQTIVENDTRADYHQKLYGTRPSVLHNYPFYEPIVPQPRPLREELALAPDEPILLYQGGIQEGRGLERLIEAMPFIDRGTLIFVGDGKLKGKLMQLATQSSEKSRIRFIEKVPLAELPSYTAAATVGFQVLQNVCFNHYSASSNKLFEYMAALIPVIAADLPEIRRVVETEGVGLIVDVESPQSIAAAVNRLVKDESLRRAMQERASVARRQYNWEQEKGRLLAVYDSIFMESGAK</sequence>
<name>A0A0V8GG55_9BACL</name>
<dbReference type="InterPro" id="IPR001296">
    <property type="entry name" value="Glyco_trans_1"/>
</dbReference>
<proteinExistence type="predicted"/>
<dbReference type="RefSeq" id="WP_058265074.1">
    <property type="nucleotide sequence ID" value="NZ_JAXUAT010000004.1"/>
</dbReference>
<reference evidence="6 7" key="1">
    <citation type="journal article" date="2015" name="Int. J. Syst. Evol. Microbiol.">
        <title>Exiguobacterium enclense sp. nov., isolated from sediment.</title>
        <authorList>
            <person name="Dastager S.G."/>
            <person name="Mawlankar R."/>
            <person name="Sonalkar V.V."/>
            <person name="Thorat M.N."/>
            <person name="Mual P."/>
            <person name="Verma A."/>
            <person name="Krishnamurthi S."/>
            <person name="Tang S.K."/>
            <person name="Li W.J."/>
        </authorList>
    </citation>
    <scope>NUCLEOTIDE SEQUENCE [LARGE SCALE GENOMIC DNA]</scope>
    <source>
        <strain evidence="6 7">NIO-1109</strain>
    </source>
</reference>
<dbReference type="OrthoDB" id="9813214at2"/>
<keyword evidence="2 6" id="KW-0808">Transferase</keyword>
<dbReference type="EMBL" id="LNQL01000002">
    <property type="protein sequence ID" value="KSU49135.1"/>
    <property type="molecule type" value="Genomic_DNA"/>
</dbReference>
<dbReference type="Pfam" id="PF00534">
    <property type="entry name" value="Glycos_transf_1"/>
    <property type="match status" value="1"/>
</dbReference>
<feature type="domain" description="Glycosyltransferase subfamily 4-like N-terminal" evidence="5">
    <location>
        <begin position="17"/>
        <end position="197"/>
    </location>
</feature>
<keyword evidence="3" id="KW-0812">Transmembrane</keyword>
<keyword evidence="3" id="KW-1133">Transmembrane helix</keyword>
<dbReference type="AlphaFoldDB" id="A0A0V8GG55"/>
<organism evidence="6 7">
    <name type="scientific">Exiguobacterium indicum</name>
    <dbReference type="NCBI Taxonomy" id="296995"/>
    <lineage>
        <taxon>Bacteria</taxon>
        <taxon>Bacillati</taxon>
        <taxon>Bacillota</taxon>
        <taxon>Bacilli</taxon>
        <taxon>Bacillales</taxon>
        <taxon>Bacillales Family XII. Incertae Sedis</taxon>
        <taxon>Exiguobacterium</taxon>
    </lineage>
</organism>
<keyword evidence="3" id="KW-0472">Membrane</keyword>
<evidence type="ECO:0000313" key="6">
    <source>
        <dbReference type="EMBL" id="KSU49135.1"/>
    </source>
</evidence>
<dbReference type="Pfam" id="PF13579">
    <property type="entry name" value="Glyco_trans_4_4"/>
    <property type="match status" value="1"/>
</dbReference>
<dbReference type="SUPFAM" id="SSF53756">
    <property type="entry name" value="UDP-Glycosyltransferase/glycogen phosphorylase"/>
    <property type="match status" value="1"/>
</dbReference>
<gene>
    <name evidence="6" type="ORF">AS033_07095</name>
</gene>
<dbReference type="Proteomes" id="UP000053797">
    <property type="component" value="Unassembled WGS sequence"/>
</dbReference>
<comment type="caution">
    <text evidence="6">The sequence shown here is derived from an EMBL/GenBank/DDBJ whole genome shotgun (WGS) entry which is preliminary data.</text>
</comment>
<feature type="transmembrane region" description="Helical" evidence="3">
    <location>
        <begin position="78"/>
        <end position="102"/>
    </location>
</feature>
<dbReference type="Gene3D" id="3.40.50.2000">
    <property type="entry name" value="Glycogen Phosphorylase B"/>
    <property type="match status" value="2"/>
</dbReference>
<keyword evidence="1" id="KW-0328">Glycosyltransferase</keyword>
<evidence type="ECO:0000259" key="5">
    <source>
        <dbReference type="Pfam" id="PF13579"/>
    </source>
</evidence>
<dbReference type="InterPro" id="IPR028098">
    <property type="entry name" value="Glyco_trans_4-like_N"/>
</dbReference>
<evidence type="ECO:0000256" key="1">
    <source>
        <dbReference type="ARBA" id="ARBA00022676"/>
    </source>
</evidence>
<accession>A0A0V8GG55</accession>
<evidence type="ECO:0000256" key="3">
    <source>
        <dbReference type="SAM" id="Phobius"/>
    </source>
</evidence>
<feature type="domain" description="Glycosyl transferase family 1" evidence="4">
    <location>
        <begin position="223"/>
        <end position="387"/>
    </location>
</feature>
<evidence type="ECO:0000259" key="4">
    <source>
        <dbReference type="Pfam" id="PF00534"/>
    </source>
</evidence>
<dbReference type="PANTHER" id="PTHR12526:SF629">
    <property type="entry name" value="TEICHURONIC ACID BIOSYNTHESIS GLYCOSYLTRANSFERASE TUAH-RELATED"/>
    <property type="match status" value="1"/>
</dbReference>
<evidence type="ECO:0000313" key="7">
    <source>
        <dbReference type="Proteomes" id="UP000053797"/>
    </source>
</evidence>
<evidence type="ECO:0000256" key="2">
    <source>
        <dbReference type="ARBA" id="ARBA00022679"/>
    </source>
</evidence>